<dbReference type="EMBL" id="JBHTCG010000034">
    <property type="protein sequence ID" value="MFC7387179.1"/>
    <property type="molecule type" value="Genomic_DNA"/>
</dbReference>
<dbReference type="Proteomes" id="UP001596496">
    <property type="component" value="Unassembled WGS sequence"/>
</dbReference>
<reference evidence="3" key="1">
    <citation type="journal article" date="2019" name="Int. J. Syst. Evol. Microbiol.">
        <title>The Global Catalogue of Microorganisms (GCM) 10K type strain sequencing project: providing services to taxonomists for standard genome sequencing and annotation.</title>
        <authorList>
            <consortium name="The Broad Institute Genomics Platform"/>
            <consortium name="The Broad Institute Genome Sequencing Center for Infectious Disease"/>
            <person name="Wu L."/>
            <person name="Ma J."/>
        </authorList>
    </citation>
    <scope>NUCLEOTIDE SEQUENCE [LARGE SCALE GENOMIC DNA]</scope>
    <source>
        <strain evidence="3">CECT 7649</strain>
    </source>
</reference>
<feature type="region of interest" description="Disordered" evidence="1">
    <location>
        <begin position="140"/>
        <end position="166"/>
    </location>
</feature>
<keyword evidence="3" id="KW-1185">Reference proteome</keyword>
<comment type="caution">
    <text evidence="2">The sequence shown here is derived from an EMBL/GenBank/DDBJ whole genome shotgun (WGS) entry which is preliminary data.</text>
</comment>
<evidence type="ECO:0008006" key="4">
    <source>
        <dbReference type="Google" id="ProtNLM"/>
    </source>
</evidence>
<sequence>MSSRRLVIARALPEGARRAASQGVWVHAVQSHPDVATLRADAHRNLMAVVWTLARHADWTTLTTRPTWAVLMERTGLGRSTVAAWLAWLRRAGLLGTVTPGTTVRYRRGTACGLLDDGRGNEAAEYVLAVPAVTSRADACPAQSPVEETRTPSCPPQGDKSPALRGRAREATKINDTDPDWPLSATPATKRDMIQACRTARRADLTLRRVSDRHLRSLLRAVFACGATLGDAIHMINHLPDGKPWTLAGTPRYLPGWIRHRLSVWLDEHGRLRPGVRLPSHERSAAAQAQLAAQQARRERHTRALAAAALVDVHHHASQARAMLAARGIGQRYLPDKPRSVSAPSTDLYDVKSDAWGRSTRVG</sequence>
<protein>
    <recommendedName>
        <fullName evidence="4">Helix-turn-helix domain-containing protein</fullName>
    </recommendedName>
</protein>
<evidence type="ECO:0000313" key="2">
    <source>
        <dbReference type="EMBL" id="MFC7387179.1"/>
    </source>
</evidence>
<proteinExistence type="predicted"/>
<accession>A0ABW2PDZ7</accession>
<evidence type="ECO:0000313" key="3">
    <source>
        <dbReference type="Proteomes" id="UP001596496"/>
    </source>
</evidence>
<gene>
    <name evidence="2" type="ORF">ACFQSB_33570</name>
</gene>
<dbReference type="RefSeq" id="WP_380830852.1">
    <property type="nucleotide sequence ID" value="NZ_JBHTCG010000034.1"/>
</dbReference>
<evidence type="ECO:0000256" key="1">
    <source>
        <dbReference type="SAM" id="MobiDB-lite"/>
    </source>
</evidence>
<name>A0ABW2PDZ7_9ACTN</name>
<organism evidence="2 3">
    <name type="scientific">Sphaerisporangium rhizosphaerae</name>
    <dbReference type="NCBI Taxonomy" id="2269375"/>
    <lineage>
        <taxon>Bacteria</taxon>
        <taxon>Bacillati</taxon>
        <taxon>Actinomycetota</taxon>
        <taxon>Actinomycetes</taxon>
        <taxon>Streptosporangiales</taxon>
        <taxon>Streptosporangiaceae</taxon>
        <taxon>Sphaerisporangium</taxon>
    </lineage>
</organism>